<dbReference type="Gene3D" id="3.30.710.10">
    <property type="entry name" value="Potassium Channel Kv1.1, Chain A"/>
    <property type="match status" value="1"/>
</dbReference>
<feature type="domain" description="BTB" evidence="1">
    <location>
        <begin position="18"/>
        <end position="81"/>
    </location>
</feature>
<dbReference type="InterPro" id="IPR011333">
    <property type="entry name" value="SKP1/BTB/POZ_sf"/>
</dbReference>
<dbReference type="Pfam" id="PF00651">
    <property type="entry name" value="BTB"/>
    <property type="match status" value="1"/>
</dbReference>
<dbReference type="EMBL" id="JARKIF010000031">
    <property type="protein sequence ID" value="KAJ7612165.1"/>
    <property type="molecule type" value="Genomic_DNA"/>
</dbReference>
<evidence type="ECO:0000313" key="3">
    <source>
        <dbReference type="Proteomes" id="UP001221142"/>
    </source>
</evidence>
<dbReference type="SUPFAM" id="SSF54695">
    <property type="entry name" value="POZ domain"/>
    <property type="match status" value="1"/>
</dbReference>
<reference evidence="2" key="1">
    <citation type="submission" date="2023-03" db="EMBL/GenBank/DDBJ databases">
        <title>Massive genome expansion in bonnet fungi (Mycena s.s.) driven by repeated elements and novel gene families across ecological guilds.</title>
        <authorList>
            <consortium name="Lawrence Berkeley National Laboratory"/>
            <person name="Harder C.B."/>
            <person name="Miyauchi S."/>
            <person name="Viragh M."/>
            <person name="Kuo A."/>
            <person name="Thoen E."/>
            <person name="Andreopoulos B."/>
            <person name="Lu D."/>
            <person name="Skrede I."/>
            <person name="Drula E."/>
            <person name="Henrissat B."/>
            <person name="Morin E."/>
            <person name="Kohler A."/>
            <person name="Barry K."/>
            <person name="LaButti K."/>
            <person name="Morin E."/>
            <person name="Salamov A."/>
            <person name="Lipzen A."/>
            <person name="Mereny Z."/>
            <person name="Hegedus B."/>
            <person name="Baldrian P."/>
            <person name="Stursova M."/>
            <person name="Weitz H."/>
            <person name="Taylor A."/>
            <person name="Grigoriev I.V."/>
            <person name="Nagy L.G."/>
            <person name="Martin F."/>
            <person name="Kauserud H."/>
        </authorList>
    </citation>
    <scope>NUCLEOTIDE SEQUENCE</scope>
    <source>
        <strain evidence="2">9284</strain>
    </source>
</reference>
<proteinExistence type="predicted"/>
<evidence type="ECO:0000259" key="1">
    <source>
        <dbReference type="PROSITE" id="PS50097"/>
    </source>
</evidence>
<comment type="caution">
    <text evidence="2">The sequence shown here is derived from an EMBL/GenBank/DDBJ whole genome shotgun (WGS) entry which is preliminary data.</text>
</comment>
<dbReference type="PROSITE" id="PS50097">
    <property type="entry name" value="BTB"/>
    <property type="match status" value="1"/>
</dbReference>
<name>A0AAD7FCL5_9AGAR</name>
<sequence>MDIDHQPHRIPELWFEDGNIVIQAGNSQFRVHRGILAACSPVFQDMLTFPQPPESELLEGCPLVRMPDHPNEVAVFLKAIFKPDYFRPFPGDTEYFIVQGCLRLGHKYGVEHLRLRALVHLSSSYRTTMTEWDMAGEGEPAEQALSMMISWGNPAESTFRISAIQLAREVDALWILPMAFYDLALYPMEATVASLMHGASFNGVPISLSVQDQANFFVGHAKQIHASSIDILKFLSTPLDESGCISPADCCTMRLRAVESLRQNMQEYPAMPLDVWGEGDWEVLDDICSVCLASLKSAHRAARQAFWDRMPEMYNLPPREELERMKVAALGAHWWRS</sequence>
<dbReference type="Proteomes" id="UP001221142">
    <property type="component" value="Unassembled WGS sequence"/>
</dbReference>
<dbReference type="InterPro" id="IPR000210">
    <property type="entry name" value="BTB/POZ_dom"/>
</dbReference>
<protein>
    <recommendedName>
        <fullName evidence="1">BTB domain-containing protein</fullName>
    </recommendedName>
</protein>
<dbReference type="AlphaFoldDB" id="A0AAD7FCL5"/>
<gene>
    <name evidence="2" type="ORF">FB45DRAFT_843455</name>
</gene>
<evidence type="ECO:0000313" key="2">
    <source>
        <dbReference type="EMBL" id="KAJ7612165.1"/>
    </source>
</evidence>
<keyword evidence="3" id="KW-1185">Reference proteome</keyword>
<organism evidence="2 3">
    <name type="scientific">Roridomyces roridus</name>
    <dbReference type="NCBI Taxonomy" id="1738132"/>
    <lineage>
        <taxon>Eukaryota</taxon>
        <taxon>Fungi</taxon>
        <taxon>Dikarya</taxon>
        <taxon>Basidiomycota</taxon>
        <taxon>Agaricomycotina</taxon>
        <taxon>Agaricomycetes</taxon>
        <taxon>Agaricomycetidae</taxon>
        <taxon>Agaricales</taxon>
        <taxon>Marasmiineae</taxon>
        <taxon>Mycenaceae</taxon>
        <taxon>Roridomyces</taxon>
    </lineage>
</organism>
<accession>A0AAD7FCL5</accession>
<dbReference type="SMART" id="SM00225">
    <property type="entry name" value="BTB"/>
    <property type="match status" value="1"/>
</dbReference>
<dbReference type="CDD" id="cd18186">
    <property type="entry name" value="BTB_POZ_ZBTB_KLHL-like"/>
    <property type="match status" value="1"/>
</dbReference>